<gene>
    <name evidence="1" type="ORF">IU449_03395</name>
</gene>
<evidence type="ECO:0000313" key="1">
    <source>
        <dbReference type="EMBL" id="MBF6353602.1"/>
    </source>
</evidence>
<dbReference type="SUPFAM" id="SSF109854">
    <property type="entry name" value="DinB/YfiT-like putative metalloenzymes"/>
    <property type="match status" value="1"/>
</dbReference>
<protein>
    <submittedName>
        <fullName evidence="1">TIGR03086 family protein</fullName>
    </submittedName>
</protein>
<organism evidence="1 2">
    <name type="scientific">Nocardia higoensis</name>
    <dbReference type="NCBI Taxonomy" id="228599"/>
    <lineage>
        <taxon>Bacteria</taxon>
        <taxon>Bacillati</taxon>
        <taxon>Actinomycetota</taxon>
        <taxon>Actinomycetes</taxon>
        <taxon>Mycobacteriales</taxon>
        <taxon>Nocardiaceae</taxon>
        <taxon>Nocardia</taxon>
    </lineage>
</organism>
<name>A0ABS0D541_9NOCA</name>
<dbReference type="InterPro" id="IPR034660">
    <property type="entry name" value="DinB/YfiT-like"/>
</dbReference>
<evidence type="ECO:0000313" key="2">
    <source>
        <dbReference type="Proteomes" id="UP000707731"/>
    </source>
</evidence>
<sequence length="171" mass="18632">MPYPPRVSASQHVRALVNHWVLYSSHGLECRAQRRPIPDKLTERDFTDAADWAEEYVAQLDRAVRAWSEPAVWEGEIDLGWATMPAADVAGMLLAELALHGWDVAAATGQEFRVSEGSAVTLGEIVAASAEEYRAYSMFAAAVEIEGGADPFSRYVAASGRNPQWAAGIRA</sequence>
<comment type="caution">
    <text evidence="1">The sequence shown here is derived from an EMBL/GenBank/DDBJ whole genome shotgun (WGS) entry which is preliminary data.</text>
</comment>
<accession>A0ABS0D541</accession>
<dbReference type="NCBIfam" id="TIGR03086">
    <property type="entry name" value="TIGR03086 family metal-binding protein"/>
    <property type="match status" value="1"/>
</dbReference>
<reference evidence="1 2" key="1">
    <citation type="submission" date="2020-10" db="EMBL/GenBank/DDBJ databases">
        <title>Identification of Nocardia species via Next-generation sequencing and recognition of intraspecies genetic diversity.</title>
        <authorList>
            <person name="Li P."/>
            <person name="Li P."/>
            <person name="Lu B."/>
        </authorList>
    </citation>
    <scope>NUCLEOTIDE SEQUENCE [LARGE SCALE GENOMIC DNA]</scope>
    <source>
        <strain evidence="1 2">BJ06-0143</strain>
    </source>
</reference>
<dbReference type="Proteomes" id="UP000707731">
    <property type="component" value="Unassembled WGS sequence"/>
</dbReference>
<dbReference type="Gene3D" id="1.20.120.450">
    <property type="entry name" value="dinb family like domain"/>
    <property type="match status" value="1"/>
</dbReference>
<proteinExistence type="predicted"/>
<dbReference type="EMBL" id="JADLQN010000001">
    <property type="protein sequence ID" value="MBF6353602.1"/>
    <property type="molecule type" value="Genomic_DNA"/>
</dbReference>
<keyword evidence="2" id="KW-1185">Reference proteome</keyword>
<dbReference type="InterPro" id="IPR017520">
    <property type="entry name" value="CHP03086"/>
</dbReference>